<feature type="non-terminal residue" evidence="4">
    <location>
        <position position="77"/>
    </location>
</feature>
<proteinExistence type="predicted"/>
<name>A0A5M3MKB5_CONPW</name>
<dbReference type="SUPFAM" id="SSF46785">
    <property type="entry name" value="Winged helix' DNA-binding domain"/>
    <property type="match status" value="1"/>
</dbReference>
<dbReference type="OrthoDB" id="5954824at2759"/>
<feature type="non-terminal residue" evidence="4">
    <location>
        <position position="1"/>
    </location>
</feature>
<dbReference type="InterPro" id="IPR001766">
    <property type="entry name" value="Fork_head_dom"/>
</dbReference>
<dbReference type="GO" id="GO:0005634">
    <property type="term" value="C:nucleus"/>
    <property type="evidence" value="ECO:0007669"/>
    <property type="project" value="UniProtKB-SubCell"/>
</dbReference>
<evidence type="ECO:0000256" key="2">
    <source>
        <dbReference type="PROSITE-ProRule" id="PRU00089"/>
    </source>
</evidence>
<dbReference type="GeneID" id="19206808"/>
<dbReference type="InterPro" id="IPR036388">
    <property type="entry name" value="WH-like_DNA-bd_sf"/>
</dbReference>
<feature type="domain" description="Fork-head" evidence="3">
    <location>
        <begin position="36"/>
        <end position="77"/>
    </location>
</feature>
<gene>
    <name evidence="4" type="ORF">CONPUDRAFT_36475</name>
</gene>
<organism evidence="4 5">
    <name type="scientific">Coniophora puteana (strain RWD-64-598)</name>
    <name type="common">Brown rot fungus</name>
    <dbReference type="NCBI Taxonomy" id="741705"/>
    <lineage>
        <taxon>Eukaryota</taxon>
        <taxon>Fungi</taxon>
        <taxon>Dikarya</taxon>
        <taxon>Basidiomycota</taxon>
        <taxon>Agaricomycotina</taxon>
        <taxon>Agaricomycetes</taxon>
        <taxon>Agaricomycetidae</taxon>
        <taxon>Boletales</taxon>
        <taxon>Coniophorineae</taxon>
        <taxon>Coniophoraceae</taxon>
        <taxon>Coniophora</taxon>
    </lineage>
</organism>
<comment type="caution">
    <text evidence="4">The sequence shown here is derived from an EMBL/GenBank/DDBJ whole genome shotgun (WGS) entry which is preliminary data.</text>
</comment>
<evidence type="ECO:0000256" key="1">
    <source>
        <dbReference type="ARBA" id="ARBA00023125"/>
    </source>
</evidence>
<dbReference type="Gene3D" id="1.10.10.10">
    <property type="entry name" value="Winged helix-like DNA-binding domain superfamily/Winged helix DNA-binding domain"/>
    <property type="match status" value="1"/>
</dbReference>
<keyword evidence="5" id="KW-1185">Reference proteome</keyword>
<keyword evidence="1 2" id="KW-0238">DNA-binding</keyword>
<dbReference type="InterPro" id="IPR036390">
    <property type="entry name" value="WH_DNA-bd_sf"/>
</dbReference>
<dbReference type="PROSITE" id="PS50039">
    <property type="entry name" value="FORK_HEAD_3"/>
    <property type="match status" value="1"/>
</dbReference>
<dbReference type="EMBL" id="JH711581">
    <property type="protein sequence ID" value="EIW79095.1"/>
    <property type="molecule type" value="Genomic_DNA"/>
</dbReference>
<evidence type="ECO:0000313" key="5">
    <source>
        <dbReference type="Proteomes" id="UP000053558"/>
    </source>
</evidence>
<evidence type="ECO:0000313" key="4">
    <source>
        <dbReference type="EMBL" id="EIW79095.1"/>
    </source>
</evidence>
<evidence type="ECO:0000259" key="3">
    <source>
        <dbReference type="PROSITE" id="PS50039"/>
    </source>
</evidence>
<feature type="DNA-binding region" description="Fork-head" evidence="2">
    <location>
        <begin position="36"/>
        <end position="77"/>
    </location>
</feature>
<dbReference type="GO" id="GO:0003700">
    <property type="term" value="F:DNA-binding transcription factor activity"/>
    <property type="evidence" value="ECO:0007669"/>
    <property type="project" value="InterPro"/>
</dbReference>
<accession>A0A5M3MKB5</accession>
<dbReference type="Proteomes" id="UP000053558">
    <property type="component" value="Unassembled WGS sequence"/>
</dbReference>
<sequence>RPSDNQAESFLRSKLRIPAPTKLDLWALPDPPAGEPPSHPYRVLNCLAIWGSPQRRLQLREIRQALMDRFDWYREHP</sequence>
<comment type="subcellular location">
    <subcellularLocation>
        <location evidence="2">Nucleus</location>
    </subcellularLocation>
</comment>
<dbReference type="AlphaFoldDB" id="A0A5M3MKB5"/>
<dbReference type="KEGG" id="cput:CONPUDRAFT_36475"/>
<keyword evidence="2" id="KW-0539">Nucleus</keyword>
<dbReference type="RefSeq" id="XP_007770410.1">
    <property type="nucleotide sequence ID" value="XM_007772220.1"/>
</dbReference>
<protein>
    <recommendedName>
        <fullName evidence="3">Fork-head domain-containing protein</fullName>
    </recommendedName>
</protein>
<dbReference type="GO" id="GO:0043565">
    <property type="term" value="F:sequence-specific DNA binding"/>
    <property type="evidence" value="ECO:0007669"/>
    <property type="project" value="InterPro"/>
</dbReference>
<reference evidence="5" key="1">
    <citation type="journal article" date="2012" name="Science">
        <title>The Paleozoic origin of enzymatic lignin decomposition reconstructed from 31 fungal genomes.</title>
        <authorList>
            <person name="Floudas D."/>
            <person name="Binder M."/>
            <person name="Riley R."/>
            <person name="Barry K."/>
            <person name="Blanchette R.A."/>
            <person name="Henrissat B."/>
            <person name="Martinez A.T."/>
            <person name="Otillar R."/>
            <person name="Spatafora J.W."/>
            <person name="Yadav J.S."/>
            <person name="Aerts A."/>
            <person name="Benoit I."/>
            <person name="Boyd A."/>
            <person name="Carlson A."/>
            <person name="Copeland A."/>
            <person name="Coutinho P.M."/>
            <person name="de Vries R.P."/>
            <person name="Ferreira P."/>
            <person name="Findley K."/>
            <person name="Foster B."/>
            <person name="Gaskell J."/>
            <person name="Glotzer D."/>
            <person name="Gorecki P."/>
            <person name="Heitman J."/>
            <person name="Hesse C."/>
            <person name="Hori C."/>
            <person name="Igarashi K."/>
            <person name="Jurgens J.A."/>
            <person name="Kallen N."/>
            <person name="Kersten P."/>
            <person name="Kohler A."/>
            <person name="Kuees U."/>
            <person name="Kumar T.K.A."/>
            <person name="Kuo A."/>
            <person name="LaButti K."/>
            <person name="Larrondo L.F."/>
            <person name="Lindquist E."/>
            <person name="Ling A."/>
            <person name="Lombard V."/>
            <person name="Lucas S."/>
            <person name="Lundell T."/>
            <person name="Martin R."/>
            <person name="McLaughlin D.J."/>
            <person name="Morgenstern I."/>
            <person name="Morin E."/>
            <person name="Murat C."/>
            <person name="Nagy L.G."/>
            <person name="Nolan M."/>
            <person name="Ohm R.A."/>
            <person name="Patyshakuliyeva A."/>
            <person name="Rokas A."/>
            <person name="Ruiz-Duenas F.J."/>
            <person name="Sabat G."/>
            <person name="Salamov A."/>
            <person name="Samejima M."/>
            <person name="Schmutz J."/>
            <person name="Slot J.C."/>
            <person name="St John F."/>
            <person name="Stenlid J."/>
            <person name="Sun H."/>
            <person name="Sun S."/>
            <person name="Syed K."/>
            <person name="Tsang A."/>
            <person name="Wiebenga A."/>
            <person name="Young D."/>
            <person name="Pisabarro A."/>
            <person name="Eastwood D.C."/>
            <person name="Martin F."/>
            <person name="Cullen D."/>
            <person name="Grigoriev I.V."/>
            <person name="Hibbett D.S."/>
        </authorList>
    </citation>
    <scope>NUCLEOTIDE SEQUENCE [LARGE SCALE GENOMIC DNA]</scope>
    <source>
        <strain evidence="5">RWD-64-598 SS2</strain>
    </source>
</reference>